<keyword evidence="2" id="KW-1185">Reference proteome</keyword>
<organism evidence="1 2">
    <name type="scientific">Paraburkholderia ribeironis</name>
    <dbReference type="NCBI Taxonomy" id="1247936"/>
    <lineage>
        <taxon>Bacteria</taxon>
        <taxon>Pseudomonadati</taxon>
        <taxon>Pseudomonadota</taxon>
        <taxon>Betaproteobacteria</taxon>
        <taxon>Burkholderiales</taxon>
        <taxon>Burkholderiaceae</taxon>
        <taxon>Paraburkholderia</taxon>
    </lineage>
</organism>
<dbReference type="STRING" id="1247936.BN2475_50210"/>
<evidence type="ECO:0000313" key="1">
    <source>
        <dbReference type="EMBL" id="SIT35764.1"/>
    </source>
</evidence>
<gene>
    <name evidence="1" type="ORF">BN2475_50210</name>
</gene>
<evidence type="ECO:0000313" key="2">
    <source>
        <dbReference type="Proteomes" id="UP000187012"/>
    </source>
</evidence>
<name>A0A1N7RL34_9BURK</name>
<protein>
    <submittedName>
        <fullName evidence="1">Uncharacterized protein</fullName>
    </submittedName>
</protein>
<dbReference type="AlphaFoldDB" id="A0A1N7RL34"/>
<accession>A0A1N7RL34</accession>
<dbReference type="EMBL" id="CYGX02000005">
    <property type="protein sequence ID" value="SIT35764.1"/>
    <property type="molecule type" value="Genomic_DNA"/>
</dbReference>
<proteinExistence type="predicted"/>
<reference evidence="1 2" key="1">
    <citation type="submission" date="2016-12" db="EMBL/GenBank/DDBJ databases">
        <authorList>
            <person name="Song W.-J."/>
            <person name="Kurnit D.M."/>
        </authorList>
    </citation>
    <scope>NUCLEOTIDE SEQUENCE [LARGE SCALE GENOMIC DNA]</scope>
    <source>
        <strain evidence="1 2">STM7296</strain>
    </source>
</reference>
<sequence>MQARCGVALRVTSVHFTSLHFTSPGACGDAPAALALSLRFSDGQRVVVARIVGQRDAPISLHRARTRHSASSPDHRAWIAATSACFATM</sequence>
<dbReference type="Proteomes" id="UP000187012">
    <property type="component" value="Unassembled WGS sequence"/>
</dbReference>